<dbReference type="AlphaFoldDB" id="Q97EU0"/>
<evidence type="ECO:0000256" key="1">
    <source>
        <dbReference type="ARBA" id="ARBA00004651"/>
    </source>
</evidence>
<dbReference type="GO" id="GO:0005886">
    <property type="term" value="C:plasma membrane"/>
    <property type="evidence" value="ECO:0007669"/>
    <property type="project" value="UniProtKB-SubCell"/>
</dbReference>
<feature type="transmembrane region" description="Helical" evidence="6">
    <location>
        <begin position="40"/>
        <end position="68"/>
    </location>
</feature>
<keyword evidence="4 6" id="KW-1133">Transmembrane helix</keyword>
<dbReference type="NCBIfam" id="TIGR00374">
    <property type="entry name" value="flippase-like domain"/>
    <property type="match status" value="1"/>
</dbReference>
<dbReference type="RefSeq" id="WP_010966298.1">
    <property type="nucleotide sequence ID" value="NC_003030.1"/>
</dbReference>
<dbReference type="InterPro" id="IPR022791">
    <property type="entry name" value="L-PG_synthase/AglD"/>
</dbReference>
<feature type="transmembrane region" description="Helical" evidence="6">
    <location>
        <begin position="258"/>
        <end position="278"/>
    </location>
</feature>
<dbReference type="PIR" id="B97271">
    <property type="entry name" value="B97271"/>
</dbReference>
<gene>
    <name evidence="6" type="primary">mprF</name>
    <name evidence="7" type="ordered locus">CA_C3016</name>
</gene>
<keyword evidence="6" id="KW-0046">Antibiotic resistance</keyword>
<dbReference type="PATRIC" id="fig|272562.8.peg.3199"/>
<dbReference type="eggNOG" id="COG0392">
    <property type="taxonomic scope" value="Bacteria"/>
</dbReference>
<keyword evidence="3 6" id="KW-0812">Transmembrane</keyword>
<keyword evidence="2" id="KW-1003">Cell membrane</keyword>
<comment type="similarity">
    <text evidence="6">Belongs to the LPG synthase family.</text>
</comment>
<evidence type="ECO:0000313" key="7">
    <source>
        <dbReference type="EMBL" id="AAK80957.1"/>
    </source>
</evidence>
<dbReference type="OrthoDB" id="9810654at2"/>
<evidence type="ECO:0000313" key="8">
    <source>
        <dbReference type="Proteomes" id="UP000000814"/>
    </source>
</evidence>
<comment type="function">
    <text evidence="6">Catalyzes the transfer of a lysyl group from L-lysyl-tRNA(Lys) to membrane-bound phosphatidylglycerol (PG), which produces lysylphosphatidylglycerol (LPG), a major component of the bacterial membrane with a positive net charge. LPG synthesis contributes to bacterial virulence as it is involved in the resistance mechanism against cationic antimicrobial peptides (CAMP) produces by the host's immune system (defensins, cathelicidins) and by the competing microorganisms.</text>
</comment>
<dbReference type="GeneID" id="44999503"/>
<comment type="subcellular location">
    <subcellularLocation>
        <location evidence="1 6">Cell membrane</location>
        <topology evidence="1 6">Multi-pass membrane protein</topology>
    </subcellularLocation>
</comment>
<dbReference type="EC" id="2.3.2.3" evidence="6"/>
<dbReference type="GO" id="GO:0046677">
    <property type="term" value="P:response to antibiotic"/>
    <property type="evidence" value="ECO:0007669"/>
    <property type="project" value="UniProtKB-KW"/>
</dbReference>
<evidence type="ECO:0000256" key="6">
    <source>
        <dbReference type="RuleBase" id="RU363042"/>
    </source>
</evidence>
<comment type="catalytic activity">
    <reaction evidence="6">
        <text>L-lysyl-tRNA(Lys) + a 1,2-diacyl-sn-glycero-3-phospho-(1'-sn-glycerol) = a 1,2-diacyl-sn-glycero-3-phospho-1'-(3'-O-L-lysyl)-sn-glycerol + tRNA(Lys)</text>
        <dbReference type="Rhea" id="RHEA:10668"/>
        <dbReference type="Rhea" id="RHEA-COMP:9696"/>
        <dbReference type="Rhea" id="RHEA-COMP:9697"/>
        <dbReference type="ChEBI" id="CHEBI:64716"/>
        <dbReference type="ChEBI" id="CHEBI:75792"/>
        <dbReference type="ChEBI" id="CHEBI:78442"/>
        <dbReference type="ChEBI" id="CHEBI:78529"/>
        <dbReference type="EC" id="2.3.2.3"/>
    </reaction>
</comment>
<dbReference type="Pfam" id="PF03706">
    <property type="entry name" value="LPG_synthase_TM"/>
    <property type="match status" value="1"/>
</dbReference>
<dbReference type="EMBL" id="AE001437">
    <property type="protein sequence ID" value="AAK80957.1"/>
    <property type="molecule type" value="Genomic_DNA"/>
</dbReference>
<keyword evidence="5 6" id="KW-0472">Membrane</keyword>
<evidence type="ECO:0000256" key="5">
    <source>
        <dbReference type="ARBA" id="ARBA00023136"/>
    </source>
</evidence>
<feature type="transmembrane region" description="Helical" evidence="6">
    <location>
        <begin position="5"/>
        <end position="24"/>
    </location>
</feature>
<dbReference type="PANTHER" id="PTHR37693">
    <property type="entry name" value="PHOSPHATIDYLGLYCEROL LYSYLTRANSFERASE"/>
    <property type="match status" value="1"/>
</dbReference>
<keyword evidence="8" id="KW-1185">Reference proteome</keyword>
<dbReference type="HOGENOM" id="CLU_039146_0_0_9"/>
<sequence length="337" mass="38505">MGNKIFNLIVVVLCACIFLSFFLFNKNSASLVSIISSLNIYWIIIALFFMVIFWILESIILHIITIIIHKSKHLFTKSIKFAMIGQFWGSITPFASGSQPAQFYAMTEYGIPGASASSILMIKFIVHQTVFTIYSILVVLFKFNYFKNNIKYFTYFWVAGFTFNTLIIVVACSFLINHKLTEKLLYVITHFLGKIRILKNPEKRFEKIKAGLVNFHKNSSIIWNNKIVCFNACILTFIQWTIYYSIPYCVYRSFGFSSASIFTMISAQVFLTIIMSCIPLPGGEGGAEGGFFLIFGLFFPRKIILSAILIWRILSYYSCILSGSLFSMISSKKPIKK</sequence>
<dbReference type="KEGG" id="cac:CA_C3016"/>
<protein>
    <recommendedName>
        <fullName evidence="6">Phosphatidylglycerol lysyltransferase</fullName>
        <ecNumber evidence="6">2.3.2.3</ecNumber>
    </recommendedName>
    <alternativeName>
        <fullName evidence="6">Lysylphosphatidylglycerol synthase</fullName>
    </alternativeName>
</protein>
<organism evidence="7 8">
    <name type="scientific">Clostridium acetobutylicum (strain ATCC 824 / DSM 792 / JCM 1419 / IAM 19013 / LMG 5710 / NBRC 13948 / NRRL B-527 / VKM B-1787 / 2291 / W)</name>
    <dbReference type="NCBI Taxonomy" id="272562"/>
    <lineage>
        <taxon>Bacteria</taxon>
        <taxon>Bacillati</taxon>
        <taxon>Bacillota</taxon>
        <taxon>Clostridia</taxon>
        <taxon>Eubacteriales</taxon>
        <taxon>Clostridiaceae</taxon>
        <taxon>Clostridium</taxon>
    </lineage>
</organism>
<dbReference type="PANTHER" id="PTHR37693:SF1">
    <property type="entry name" value="INTEGRAL MEMBRANE PROTEIN"/>
    <property type="match status" value="1"/>
</dbReference>
<dbReference type="PROSITE" id="PS51257">
    <property type="entry name" value="PROKAR_LIPOPROTEIN"/>
    <property type="match status" value="1"/>
</dbReference>
<dbReference type="GO" id="GO:0006629">
    <property type="term" value="P:lipid metabolic process"/>
    <property type="evidence" value="ECO:0007669"/>
    <property type="project" value="UniProtKB-KW"/>
</dbReference>
<accession>Q97EU0</accession>
<proteinExistence type="inferred from homology"/>
<evidence type="ECO:0000256" key="4">
    <source>
        <dbReference type="ARBA" id="ARBA00022989"/>
    </source>
</evidence>
<feature type="transmembrane region" description="Helical" evidence="6">
    <location>
        <begin position="155"/>
        <end position="176"/>
    </location>
</feature>
<evidence type="ECO:0000256" key="2">
    <source>
        <dbReference type="ARBA" id="ARBA00022475"/>
    </source>
</evidence>
<feature type="transmembrane region" description="Helical" evidence="6">
    <location>
        <begin position="227"/>
        <end position="246"/>
    </location>
</feature>
<dbReference type="STRING" id="272562.CA_C3016"/>
<keyword evidence="6" id="KW-0443">Lipid metabolism</keyword>
<feature type="transmembrane region" description="Helical" evidence="6">
    <location>
        <begin position="314"/>
        <end position="331"/>
    </location>
</feature>
<evidence type="ECO:0000256" key="3">
    <source>
        <dbReference type="ARBA" id="ARBA00022692"/>
    </source>
</evidence>
<keyword evidence="6" id="KW-0808">Transferase</keyword>
<name>Q97EU0_CLOAB</name>
<reference evidence="7 8" key="1">
    <citation type="journal article" date="2001" name="J. Bacteriol.">
        <title>Genome sequence and comparative analysis of the solvent-producing bacterium Clostridium acetobutylicum.</title>
        <authorList>
            <person name="Nolling J."/>
            <person name="Breton G."/>
            <person name="Omelchenko M.V."/>
            <person name="Makarova K.S."/>
            <person name="Zeng Q."/>
            <person name="Gibson R."/>
            <person name="Lee H.M."/>
            <person name="Dubois J."/>
            <person name="Qiu D."/>
            <person name="Hitti J."/>
            <person name="Wolf Y.I."/>
            <person name="Tatusov R.L."/>
            <person name="Sabathe F."/>
            <person name="Doucette-Stamm L."/>
            <person name="Soucaille P."/>
            <person name="Daly M.J."/>
            <person name="Bennett G.N."/>
            <person name="Koonin E.V."/>
            <person name="Smith D.R."/>
        </authorList>
    </citation>
    <scope>NUCLEOTIDE SEQUENCE [LARGE SCALE GENOMIC DNA]</scope>
    <source>
        <strain evidence="8">ATCC 824 / DSM 792 / JCM 1419 / LMG 5710 / VKM B-1787</strain>
    </source>
</reference>
<dbReference type="Proteomes" id="UP000000814">
    <property type="component" value="Chromosome"/>
</dbReference>
<feature type="transmembrane region" description="Helical" evidence="6">
    <location>
        <begin position="124"/>
        <end position="143"/>
    </location>
</feature>
<dbReference type="GO" id="GO:0050071">
    <property type="term" value="F:phosphatidylglycerol lysyltransferase activity"/>
    <property type="evidence" value="ECO:0007669"/>
    <property type="project" value="UniProtKB-EC"/>
</dbReference>